<comment type="caution">
    <text evidence="3">The sequence shown here is derived from an EMBL/GenBank/DDBJ whole genome shotgun (WGS) entry which is preliminary data.</text>
</comment>
<organism evidence="3 4">
    <name type="scientific">Shewanella xiamenensis</name>
    <dbReference type="NCBI Taxonomy" id="332186"/>
    <lineage>
        <taxon>Bacteria</taxon>
        <taxon>Pseudomonadati</taxon>
        <taxon>Pseudomonadota</taxon>
        <taxon>Gammaproteobacteria</taxon>
        <taxon>Alteromonadales</taxon>
        <taxon>Shewanellaceae</taxon>
        <taxon>Shewanella</taxon>
    </lineage>
</organism>
<dbReference type="Gene3D" id="2.40.50.140">
    <property type="entry name" value="Nucleic acid-binding proteins"/>
    <property type="match status" value="1"/>
</dbReference>
<keyword evidence="4" id="KW-1185">Reference proteome</keyword>
<accession>A0ABT6UGX1</accession>
<evidence type="ECO:0000313" key="4">
    <source>
        <dbReference type="Proteomes" id="UP001159075"/>
    </source>
</evidence>
<sequence>MYRGEMTIEGNIGQAPAITYLEGNERSRGEKRPLLKLNVKYDRLVNGPNNEGLIDKGGFWIAVDYWKKDGPALAQMLQKGMRILVIGEPRAEPWENDQGVMEPGFCITAESISILPRRIASITLEEKAPYQPYTAQAPYQDDNSYERGI</sequence>
<gene>
    <name evidence="3" type="ORF">ODY93_19245</name>
</gene>
<dbReference type="PROSITE" id="PS50935">
    <property type="entry name" value="SSB"/>
    <property type="match status" value="1"/>
</dbReference>
<keyword evidence="1 2" id="KW-0238">DNA-binding</keyword>
<reference evidence="3 4" key="1">
    <citation type="submission" date="2022-09" db="EMBL/GenBank/DDBJ databases">
        <title>The outer-membrane cytochrome OmcA is essential for infection of Shewanella oneidensis by a zebrafish-associated bacteriophage.</title>
        <authorList>
            <person name="Grenfell A.W."/>
            <person name="Intile P."/>
            <person name="Mcfarlane J."/>
            <person name="Leung D."/>
            <person name="Abdalla K."/>
            <person name="Wold M."/>
            <person name="Kees E."/>
            <person name="Gralnick J."/>
        </authorList>
    </citation>
    <scope>NUCLEOTIDE SEQUENCE [LARGE SCALE GENOMIC DNA]</scope>
    <source>
        <strain evidence="3 4">NF-5</strain>
    </source>
</reference>
<evidence type="ECO:0000256" key="1">
    <source>
        <dbReference type="ARBA" id="ARBA00023125"/>
    </source>
</evidence>
<dbReference type="SUPFAM" id="SSF50249">
    <property type="entry name" value="Nucleic acid-binding proteins"/>
    <property type="match status" value="1"/>
</dbReference>
<dbReference type="Proteomes" id="UP001159075">
    <property type="component" value="Unassembled WGS sequence"/>
</dbReference>
<dbReference type="Pfam" id="PF00436">
    <property type="entry name" value="SSB"/>
    <property type="match status" value="1"/>
</dbReference>
<dbReference type="EMBL" id="JAOTLW010000025">
    <property type="protein sequence ID" value="MDI5833724.1"/>
    <property type="molecule type" value="Genomic_DNA"/>
</dbReference>
<dbReference type="RefSeq" id="WP_282679995.1">
    <property type="nucleotide sequence ID" value="NZ_JAOTLW010000025.1"/>
</dbReference>
<dbReference type="NCBIfam" id="NF006039">
    <property type="entry name" value="PRK08182.1"/>
    <property type="match status" value="1"/>
</dbReference>
<dbReference type="InterPro" id="IPR012340">
    <property type="entry name" value="NA-bd_OB-fold"/>
</dbReference>
<dbReference type="CDD" id="cd04496">
    <property type="entry name" value="SSB_OBF"/>
    <property type="match status" value="1"/>
</dbReference>
<name>A0ABT6UGX1_9GAMM</name>
<evidence type="ECO:0000256" key="2">
    <source>
        <dbReference type="PROSITE-ProRule" id="PRU00252"/>
    </source>
</evidence>
<evidence type="ECO:0000313" key="3">
    <source>
        <dbReference type="EMBL" id="MDI5833724.1"/>
    </source>
</evidence>
<dbReference type="InterPro" id="IPR000424">
    <property type="entry name" value="Primosome_PriB/ssb"/>
</dbReference>
<protein>
    <submittedName>
        <fullName evidence="3">Single-stranded DNA-binding protein</fullName>
    </submittedName>
</protein>
<dbReference type="GO" id="GO:0003677">
    <property type="term" value="F:DNA binding"/>
    <property type="evidence" value="ECO:0007669"/>
    <property type="project" value="UniProtKB-KW"/>
</dbReference>
<proteinExistence type="predicted"/>